<accession>A0A7E4VKG8</accession>
<reference evidence="1" key="1">
    <citation type="journal article" date="2013" name="Genetics">
        <title>The draft genome and transcriptome of Panagrellus redivivus are shaped by the harsh demands of a free-living lifestyle.</title>
        <authorList>
            <person name="Srinivasan J."/>
            <person name="Dillman A.R."/>
            <person name="Macchietto M.G."/>
            <person name="Heikkinen L."/>
            <person name="Lakso M."/>
            <person name="Fracchia K.M."/>
            <person name="Antoshechkin I."/>
            <person name="Mortazavi A."/>
            <person name="Wong G."/>
            <person name="Sternberg P.W."/>
        </authorList>
    </citation>
    <scope>NUCLEOTIDE SEQUENCE [LARGE SCALE GENOMIC DNA]</scope>
    <source>
        <strain evidence="1">MT8872</strain>
    </source>
</reference>
<name>A0A7E4VKG8_PANRE</name>
<sequence length="168" mass="18434">MYRHLAVVHMLALADPLPSEGLLPDNLLPLFIRSPTLKHTQHIWTFCIVYVGHSVNQSSSAGCGTTSFPLRLTVIVLPQTYDVVVMKAVSDIVIQNSRIEPIESGYVKQSAQLSVGSRPGLKKRAFQHPKCLGFACKNTFLATAVCRSDVWHPAFQAAALERALRVPG</sequence>
<dbReference type="AlphaFoldDB" id="A0A7E4VKG8"/>
<protein>
    <submittedName>
        <fullName evidence="2">Secreted protein</fullName>
    </submittedName>
</protein>
<dbReference type="WBParaSite" id="Pan_g21863.t1">
    <property type="protein sequence ID" value="Pan_g21863.t1"/>
    <property type="gene ID" value="Pan_g21863"/>
</dbReference>
<dbReference type="Proteomes" id="UP000492821">
    <property type="component" value="Unassembled WGS sequence"/>
</dbReference>
<evidence type="ECO:0000313" key="2">
    <source>
        <dbReference type="WBParaSite" id="Pan_g21863.t1"/>
    </source>
</evidence>
<keyword evidence="1" id="KW-1185">Reference proteome</keyword>
<organism evidence="1 2">
    <name type="scientific">Panagrellus redivivus</name>
    <name type="common">Microworm</name>
    <dbReference type="NCBI Taxonomy" id="6233"/>
    <lineage>
        <taxon>Eukaryota</taxon>
        <taxon>Metazoa</taxon>
        <taxon>Ecdysozoa</taxon>
        <taxon>Nematoda</taxon>
        <taxon>Chromadorea</taxon>
        <taxon>Rhabditida</taxon>
        <taxon>Tylenchina</taxon>
        <taxon>Panagrolaimomorpha</taxon>
        <taxon>Panagrolaimoidea</taxon>
        <taxon>Panagrolaimidae</taxon>
        <taxon>Panagrellus</taxon>
    </lineage>
</organism>
<reference evidence="2" key="2">
    <citation type="submission" date="2020-10" db="UniProtKB">
        <authorList>
            <consortium name="WormBaseParasite"/>
        </authorList>
    </citation>
    <scope>IDENTIFICATION</scope>
</reference>
<evidence type="ECO:0000313" key="1">
    <source>
        <dbReference type="Proteomes" id="UP000492821"/>
    </source>
</evidence>
<proteinExistence type="predicted"/>